<dbReference type="Proteomes" id="UP001500888">
    <property type="component" value="Unassembled WGS sequence"/>
</dbReference>
<keyword evidence="3" id="KW-1185">Reference proteome</keyword>
<dbReference type="InterPro" id="IPR011990">
    <property type="entry name" value="TPR-like_helical_dom_sf"/>
</dbReference>
<reference evidence="3" key="1">
    <citation type="journal article" date="2019" name="Int. J. Syst. Evol. Microbiol.">
        <title>The Global Catalogue of Microorganisms (GCM) 10K type strain sequencing project: providing services to taxonomists for standard genome sequencing and annotation.</title>
        <authorList>
            <consortium name="The Broad Institute Genomics Platform"/>
            <consortium name="The Broad Institute Genome Sequencing Center for Infectious Disease"/>
            <person name="Wu L."/>
            <person name="Ma J."/>
        </authorList>
    </citation>
    <scope>NUCLEOTIDE SEQUENCE [LARGE SCALE GENOMIC DNA]</scope>
    <source>
        <strain evidence="3">JCM 16908</strain>
    </source>
</reference>
<evidence type="ECO:0000313" key="3">
    <source>
        <dbReference type="Proteomes" id="UP001500888"/>
    </source>
</evidence>
<dbReference type="Gene3D" id="1.25.40.10">
    <property type="entry name" value="Tetratricopeptide repeat domain"/>
    <property type="match status" value="1"/>
</dbReference>
<comment type="caution">
    <text evidence="2">The sequence shown here is derived from an EMBL/GenBank/DDBJ whole genome shotgun (WGS) entry which is preliminary data.</text>
</comment>
<organism evidence="2 3">
    <name type="scientific">Sphaerisporangium flaviroseum</name>
    <dbReference type="NCBI Taxonomy" id="509199"/>
    <lineage>
        <taxon>Bacteria</taxon>
        <taxon>Bacillati</taxon>
        <taxon>Actinomycetota</taxon>
        <taxon>Actinomycetes</taxon>
        <taxon>Streptosporangiales</taxon>
        <taxon>Streptosporangiaceae</taxon>
        <taxon>Sphaerisporangium</taxon>
    </lineage>
</organism>
<dbReference type="InterPro" id="IPR019734">
    <property type="entry name" value="TPR_rpt"/>
</dbReference>
<protein>
    <recommendedName>
        <fullName evidence="1">CHAT domain-containing protein</fullName>
    </recommendedName>
</protein>
<dbReference type="EMBL" id="BAAAZR010000032">
    <property type="protein sequence ID" value="GAA3833010.1"/>
    <property type="molecule type" value="Genomic_DNA"/>
</dbReference>
<dbReference type="InterPro" id="IPR024983">
    <property type="entry name" value="CHAT_dom"/>
</dbReference>
<dbReference type="SMART" id="SM00028">
    <property type="entry name" value="TPR"/>
    <property type="match status" value="4"/>
</dbReference>
<name>A0ABP7J2E2_9ACTN</name>
<gene>
    <name evidence="2" type="ORF">GCM10022226_62870</name>
</gene>
<sequence>MVFARPGEALAGARALLSSGPTPHDASIAHQVIGIWERDFGDLTVAIGHLRKARTLARRCGSADREADALAALGVAVVYTGRTAEGLRILDAGAARGDSLTAARVLFRRGRVLWVLGRHREALDDVRRAVPVLREAGDTIWTARALTLRGLVHLSFGSTDQADRDFVAAERLWDQTHQDHDRSVAVWNRGAAAFRSGDLPTALRYLDEAAKRFEALGTPAFGVSFGRCEVLLAAGLADEALQEADGATALLERMGGQATTKAELLLVAAQAAIAAGDPDTAVTRALAAIRLFASQRREWFEAQARLVLFRSRVATGAISGPLVRDIARVATRLSELGSPDTVQASLLAGRVALALGRVRDADRHLAAAALGRHRGPALARAEGWLAEALRAMAAGRAKAVLHACRRGLDVLDEHRLALGASELRARATAQGAELAALAQRASLRPGNARGLLVWSERWRATALAVPPTRPPDDSELVRDTTAYREITSRLESARSEGTSAPALEREQRRLERAIRARTLRARSEGVINGRPFDPRALLDRLGDGRLAEIVDVGGEVHVLLCGGGRVRRFAAGRVADAAAEIDHVRAGLRRLAYEGRARYEGGGAARRAGERAAERFGLLEAGARRLQDMLLGPVVRHLGQGPVVVVPPGRLHGVPWAALPALRDRVVAVSPSAGAWLRAARVPPPLGAGVVLVRGPGLWTGGAEVPALAREYAAATVLEHGTATVSAVLKAIDGSLLAHIAAHGAFRADSPMFSSLRMDDGQLTVHDVERLIRAPYRIVLSSCDSGVLEPVGADELLGLAAALLPLGTAGIVASLVPVSDEAAVPLTLALHEGLRAGLGMAEALREARRALPGDPVHQATGWSFSAIGAA</sequence>
<dbReference type="RefSeq" id="WP_344948453.1">
    <property type="nucleotide sequence ID" value="NZ_BAAAZR010000032.1"/>
</dbReference>
<dbReference type="SUPFAM" id="SSF48452">
    <property type="entry name" value="TPR-like"/>
    <property type="match status" value="2"/>
</dbReference>
<evidence type="ECO:0000259" key="1">
    <source>
        <dbReference type="Pfam" id="PF12770"/>
    </source>
</evidence>
<feature type="domain" description="CHAT" evidence="1">
    <location>
        <begin position="623"/>
        <end position="868"/>
    </location>
</feature>
<accession>A0ABP7J2E2</accession>
<evidence type="ECO:0000313" key="2">
    <source>
        <dbReference type="EMBL" id="GAA3833010.1"/>
    </source>
</evidence>
<dbReference type="Pfam" id="PF12770">
    <property type="entry name" value="CHAT"/>
    <property type="match status" value="1"/>
</dbReference>
<proteinExistence type="predicted"/>